<reference evidence="3" key="1">
    <citation type="submission" date="2020-05" db="EMBL/GenBank/DDBJ databases">
        <authorList>
            <person name="Chiriac C."/>
            <person name="Salcher M."/>
            <person name="Ghai R."/>
            <person name="Kavagutti S V."/>
        </authorList>
    </citation>
    <scope>NUCLEOTIDE SEQUENCE</scope>
</reference>
<evidence type="ECO:0000313" key="3">
    <source>
        <dbReference type="EMBL" id="CAB4610583.1"/>
    </source>
</evidence>
<sequence>MSDVPLSPGWWQAGDGRWYPPPPGLTDEMPARPPTPAPDHPPYPFDPSAQRPFAPLAPIPRSRPSRRRPLLLAGLVLLLIGALLFGIGVSIVPDSSTTAKSNDPKYQMAVEDLVASEVTNLVFIETFWDSYTRYREEWTASTEAERPAITERWLSDIDAEVAQFQLDLQQIEDDYAARTYADGSIPDSVRDLAMNHYKAWQRWAAAIVPVANEWLQDRTSTLSLYGYVTEVRPELDTSIETTFKALCETLRDTQPTDGSYILTINDICANS</sequence>
<accession>A0A6J6HDJ7</accession>
<proteinExistence type="predicted"/>
<evidence type="ECO:0000256" key="1">
    <source>
        <dbReference type="SAM" id="MobiDB-lite"/>
    </source>
</evidence>
<keyword evidence="2" id="KW-1133">Transmembrane helix</keyword>
<feature type="compositionally biased region" description="Pro residues" evidence="1">
    <location>
        <begin position="31"/>
        <end position="45"/>
    </location>
</feature>
<feature type="region of interest" description="Disordered" evidence="1">
    <location>
        <begin position="1"/>
        <end position="49"/>
    </location>
</feature>
<gene>
    <name evidence="3" type="ORF">UFOPK1827_01246</name>
</gene>
<dbReference type="EMBL" id="CAEZUO010000061">
    <property type="protein sequence ID" value="CAB4610583.1"/>
    <property type="molecule type" value="Genomic_DNA"/>
</dbReference>
<feature type="transmembrane region" description="Helical" evidence="2">
    <location>
        <begin position="70"/>
        <end position="92"/>
    </location>
</feature>
<keyword evidence="2" id="KW-0812">Transmembrane</keyword>
<name>A0A6J6HDJ7_9ZZZZ</name>
<protein>
    <submittedName>
        <fullName evidence="3">Unannotated protein</fullName>
    </submittedName>
</protein>
<organism evidence="3">
    <name type="scientific">freshwater metagenome</name>
    <dbReference type="NCBI Taxonomy" id="449393"/>
    <lineage>
        <taxon>unclassified sequences</taxon>
        <taxon>metagenomes</taxon>
        <taxon>ecological metagenomes</taxon>
    </lineage>
</organism>
<dbReference type="AlphaFoldDB" id="A0A6J6HDJ7"/>
<keyword evidence="2" id="KW-0472">Membrane</keyword>
<evidence type="ECO:0000256" key="2">
    <source>
        <dbReference type="SAM" id="Phobius"/>
    </source>
</evidence>